<feature type="transmembrane region" description="Helical" evidence="10">
    <location>
        <begin position="126"/>
        <end position="147"/>
    </location>
</feature>
<proteinExistence type="inferred from homology"/>
<evidence type="ECO:0000256" key="7">
    <source>
        <dbReference type="ARBA" id="ARBA00023136"/>
    </source>
</evidence>
<dbReference type="GO" id="GO:0004984">
    <property type="term" value="F:olfactory receptor activity"/>
    <property type="evidence" value="ECO:0007669"/>
    <property type="project" value="InterPro"/>
</dbReference>
<evidence type="ECO:0000313" key="12">
    <source>
        <dbReference type="RefSeq" id="XP_033365487.1"/>
    </source>
</evidence>
<evidence type="ECO:0000256" key="2">
    <source>
        <dbReference type="ARBA" id="ARBA00022475"/>
    </source>
</evidence>
<evidence type="ECO:0000256" key="6">
    <source>
        <dbReference type="ARBA" id="ARBA00022989"/>
    </source>
</evidence>
<comment type="similarity">
    <text evidence="10">Belongs to the insect chemoreceptor superfamily. Heteromeric odorant receptor channel (TC 1.A.69) family.</text>
</comment>
<evidence type="ECO:0000313" key="11">
    <source>
        <dbReference type="Proteomes" id="UP000504631"/>
    </source>
</evidence>
<dbReference type="Pfam" id="PF02949">
    <property type="entry name" value="7tm_6"/>
    <property type="match status" value="1"/>
</dbReference>
<accession>A0A6J3LJB7</accession>
<keyword evidence="4 10" id="KW-0812">Transmembrane</keyword>
<dbReference type="RefSeq" id="XP_033365487.1">
    <property type="nucleotide sequence ID" value="XM_033509596.1"/>
</dbReference>
<dbReference type="GO" id="GO:0005886">
    <property type="term" value="C:plasma membrane"/>
    <property type="evidence" value="ECO:0007669"/>
    <property type="project" value="UniProtKB-SubCell"/>
</dbReference>
<keyword evidence="11" id="KW-1185">Reference proteome</keyword>
<feature type="transmembrane region" description="Helical" evidence="10">
    <location>
        <begin position="168"/>
        <end position="188"/>
    </location>
</feature>
<keyword evidence="5 10" id="KW-0552">Olfaction</keyword>
<feature type="transmembrane region" description="Helical" evidence="10">
    <location>
        <begin position="69"/>
        <end position="86"/>
    </location>
</feature>
<name>A0A6J3LJB7_9HYME</name>
<feature type="transmembrane region" description="Helical" evidence="10">
    <location>
        <begin position="271"/>
        <end position="294"/>
    </location>
</feature>
<keyword evidence="8 10" id="KW-0675">Receptor</keyword>
<comment type="caution">
    <text evidence="10">Lacks conserved residue(s) required for the propagation of feature annotation.</text>
</comment>
<organism evidence="11 12">
    <name type="scientific">Bombus vosnesenskii</name>
    <dbReference type="NCBI Taxonomy" id="207650"/>
    <lineage>
        <taxon>Eukaryota</taxon>
        <taxon>Metazoa</taxon>
        <taxon>Ecdysozoa</taxon>
        <taxon>Arthropoda</taxon>
        <taxon>Hexapoda</taxon>
        <taxon>Insecta</taxon>
        <taxon>Pterygota</taxon>
        <taxon>Neoptera</taxon>
        <taxon>Endopterygota</taxon>
        <taxon>Hymenoptera</taxon>
        <taxon>Apocrita</taxon>
        <taxon>Aculeata</taxon>
        <taxon>Apoidea</taxon>
        <taxon>Anthophila</taxon>
        <taxon>Apidae</taxon>
        <taxon>Bombus</taxon>
        <taxon>Pyrobombus</taxon>
    </lineage>
</organism>
<keyword evidence="2" id="KW-1003">Cell membrane</keyword>
<feature type="transmembrane region" description="Helical" evidence="10">
    <location>
        <begin position="306"/>
        <end position="324"/>
    </location>
</feature>
<keyword evidence="6 10" id="KW-1133">Transmembrane helix</keyword>
<evidence type="ECO:0000256" key="1">
    <source>
        <dbReference type="ARBA" id="ARBA00004651"/>
    </source>
</evidence>
<protein>
    <recommendedName>
        <fullName evidence="10">Odorant receptor</fullName>
    </recommendedName>
</protein>
<comment type="subcellular location">
    <subcellularLocation>
        <location evidence="1 10">Cell membrane</location>
        <topology evidence="1 10">Multi-pass membrane protein</topology>
    </subcellularLocation>
</comment>
<reference evidence="12" key="1">
    <citation type="submission" date="2025-08" db="UniProtKB">
        <authorList>
            <consortium name="RefSeq"/>
        </authorList>
    </citation>
    <scope>IDENTIFICATION</scope>
    <source>
        <tissue evidence="12">Muscle</tissue>
    </source>
</reference>
<dbReference type="GeneID" id="117242709"/>
<dbReference type="GO" id="GO:0007165">
    <property type="term" value="P:signal transduction"/>
    <property type="evidence" value="ECO:0007669"/>
    <property type="project" value="UniProtKB-KW"/>
</dbReference>
<keyword evidence="3 10" id="KW-0716">Sensory transduction</keyword>
<sequence>MDFRDLNPFNIFLSTLSANVLPMSSRETKLPIFFKIYSIIIWLIEVTYFIACVVGILTVSREKALKDGTVNLVIAIEVLVLMIYMHNRKNLLRGLIGKLNHLIEDNKILRNMIVSALEPMEKPLKIYTVASVGSLALWISLPLIEVFRKNEFRYSDYRVPFVLSKEPFPLNIFVGGVIFQIVGGTYTLIRKISLDIYTMYIILLTTAQYKYLRMKFATIFEQKSETLNGSYNDITRQNVSFRNERMIQEMRLLTRHYETVVEIAVMLKKLLFLNVGVHYINNVFRFCFLSFMFVMSTNMFSERCLVILYTIGALIQFYILCYCIQELLDASNAVADDVIYEKWYLHDVPLQRALLMVISANKLECKLSNSRHIDLTLSSFMSILNQAYSVCLLFLKSRPD</sequence>
<evidence type="ECO:0000256" key="9">
    <source>
        <dbReference type="ARBA" id="ARBA00023224"/>
    </source>
</evidence>
<keyword evidence="9 10" id="KW-0807">Transducer</keyword>
<dbReference type="AlphaFoldDB" id="A0A6J3LJB7"/>
<evidence type="ECO:0000256" key="5">
    <source>
        <dbReference type="ARBA" id="ARBA00022725"/>
    </source>
</evidence>
<feature type="transmembrane region" description="Helical" evidence="10">
    <location>
        <begin position="32"/>
        <end position="57"/>
    </location>
</feature>
<evidence type="ECO:0000256" key="10">
    <source>
        <dbReference type="RuleBase" id="RU351113"/>
    </source>
</evidence>
<keyword evidence="7 10" id="KW-0472">Membrane</keyword>
<evidence type="ECO:0000256" key="8">
    <source>
        <dbReference type="ARBA" id="ARBA00023170"/>
    </source>
</evidence>
<evidence type="ECO:0000256" key="3">
    <source>
        <dbReference type="ARBA" id="ARBA00022606"/>
    </source>
</evidence>
<dbReference type="Proteomes" id="UP000504631">
    <property type="component" value="Unplaced"/>
</dbReference>
<dbReference type="PANTHER" id="PTHR21137:SF35">
    <property type="entry name" value="ODORANT RECEPTOR 19A-RELATED"/>
    <property type="match status" value="1"/>
</dbReference>
<dbReference type="GO" id="GO:0005549">
    <property type="term" value="F:odorant binding"/>
    <property type="evidence" value="ECO:0007669"/>
    <property type="project" value="InterPro"/>
</dbReference>
<dbReference type="InterPro" id="IPR004117">
    <property type="entry name" value="7tm6_olfct_rcpt"/>
</dbReference>
<gene>
    <name evidence="12" type="primary">LOC117242709</name>
</gene>
<evidence type="ECO:0000256" key="4">
    <source>
        <dbReference type="ARBA" id="ARBA00022692"/>
    </source>
</evidence>
<dbReference type="KEGG" id="bvk:117242709"/>
<dbReference type="PANTHER" id="PTHR21137">
    <property type="entry name" value="ODORANT RECEPTOR"/>
    <property type="match status" value="1"/>
</dbReference>